<feature type="signal peptide" evidence="2">
    <location>
        <begin position="1"/>
        <end position="21"/>
    </location>
</feature>
<proteinExistence type="predicted"/>
<gene>
    <name evidence="3" type="ORF">HNP98_001202</name>
</gene>
<evidence type="ECO:0000313" key="3">
    <source>
        <dbReference type="EMBL" id="NRT18385.1"/>
    </source>
</evidence>
<dbReference type="Proteomes" id="UP000779507">
    <property type="component" value="Unassembled WGS sequence"/>
</dbReference>
<keyword evidence="2" id="KW-0732">Signal</keyword>
<feature type="region of interest" description="Disordered" evidence="1">
    <location>
        <begin position="20"/>
        <end position="74"/>
    </location>
</feature>
<sequence>MKTALLSFVTALGLLAATATAASAAPFDRDHDPRHMSRTERIRYEREQRDLERRRDQERARWEAQHRHDDHRGH</sequence>
<feature type="chain" id="PRO_5046325599" evidence="2">
    <location>
        <begin position="22"/>
        <end position="74"/>
    </location>
</feature>
<reference evidence="3 4" key="1">
    <citation type="submission" date="2020-05" db="EMBL/GenBank/DDBJ databases">
        <title>Genomic Encyclopedia of Type Strains, Phase IV (KMG-V): Genome sequencing to study the core and pangenomes of soil and plant-associated prokaryotes.</title>
        <authorList>
            <person name="Whitman W."/>
        </authorList>
    </citation>
    <scope>NUCLEOTIDE SEQUENCE [LARGE SCALE GENOMIC DNA]</scope>
    <source>
        <strain evidence="3 4">9A</strain>
    </source>
</reference>
<accession>A0ABX2FMK7</accession>
<dbReference type="RefSeq" id="WP_173809126.1">
    <property type="nucleotide sequence ID" value="NZ_JABSNP010000004.1"/>
</dbReference>
<comment type="caution">
    <text evidence="3">The sequence shown here is derived from an EMBL/GenBank/DDBJ whole genome shotgun (WGS) entry which is preliminary data.</text>
</comment>
<evidence type="ECO:0000256" key="1">
    <source>
        <dbReference type="SAM" id="MobiDB-lite"/>
    </source>
</evidence>
<evidence type="ECO:0000256" key="2">
    <source>
        <dbReference type="SAM" id="SignalP"/>
    </source>
</evidence>
<name>A0ABX2FMK7_9BACT</name>
<dbReference type="EMBL" id="JABSNP010000004">
    <property type="protein sequence ID" value="NRT18385.1"/>
    <property type="molecule type" value="Genomic_DNA"/>
</dbReference>
<keyword evidence="4" id="KW-1185">Reference proteome</keyword>
<feature type="compositionally biased region" description="Basic and acidic residues" evidence="1">
    <location>
        <begin position="27"/>
        <end position="74"/>
    </location>
</feature>
<protein>
    <submittedName>
        <fullName evidence="3">Uncharacterized protein</fullName>
    </submittedName>
</protein>
<organism evidence="3 4">
    <name type="scientific">Hymenobacter caeli</name>
    <dbReference type="NCBI Taxonomy" id="2735894"/>
    <lineage>
        <taxon>Bacteria</taxon>
        <taxon>Pseudomonadati</taxon>
        <taxon>Bacteroidota</taxon>
        <taxon>Cytophagia</taxon>
        <taxon>Cytophagales</taxon>
        <taxon>Hymenobacteraceae</taxon>
        <taxon>Hymenobacter</taxon>
    </lineage>
</organism>
<evidence type="ECO:0000313" key="4">
    <source>
        <dbReference type="Proteomes" id="UP000779507"/>
    </source>
</evidence>